<evidence type="ECO:0000256" key="1">
    <source>
        <dbReference type="SAM" id="MobiDB-lite"/>
    </source>
</evidence>
<dbReference type="AlphaFoldDB" id="A0ABD4E6V3"/>
<evidence type="ECO:0000313" key="3">
    <source>
        <dbReference type="Proteomes" id="UP000057910"/>
    </source>
</evidence>
<reference evidence="2 3" key="1">
    <citation type="submission" date="2015-11" db="EMBL/GenBank/DDBJ databases">
        <title>Expanding the genomic diversity of Burkholderia species for the development of highly accurate diagnostics.</title>
        <authorList>
            <person name="Sahl J."/>
            <person name="Keim P."/>
            <person name="Wagner D."/>
        </authorList>
    </citation>
    <scope>NUCLEOTIDE SEQUENCE [LARGE SCALE GENOMIC DNA]</scope>
    <source>
        <strain evidence="2 3">MSMB1585WGS</strain>
    </source>
</reference>
<comment type="caution">
    <text evidence="2">The sequence shown here is derived from an EMBL/GenBank/DDBJ whole genome shotgun (WGS) entry which is preliminary data.</text>
</comment>
<name>A0ABD4E6V3_9BURK</name>
<accession>A0ABD4E6V3</accession>
<feature type="region of interest" description="Disordered" evidence="1">
    <location>
        <begin position="132"/>
        <end position="161"/>
    </location>
</feature>
<dbReference type="EMBL" id="LPAD01000034">
    <property type="protein sequence ID" value="KVN88863.1"/>
    <property type="molecule type" value="Genomic_DNA"/>
</dbReference>
<evidence type="ECO:0000313" key="2">
    <source>
        <dbReference type="EMBL" id="KVN88863.1"/>
    </source>
</evidence>
<feature type="compositionally biased region" description="Basic and acidic residues" evidence="1">
    <location>
        <begin position="144"/>
        <end position="161"/>
    </location>
</feature>
<protein>
    <submittedName>
        <fullName evidence="2">Uncharacterized protein</fullName>
    </submittedName>
</protein>
<proteinExistence type="predicted"/>
<dbReference type="Proteomes" id="UP000057910">
    <property type="component" value="Unassembled WGS sequence"/>
</dbReference>
<sequence length="161" mass="17735">MVRALAGHVDLELRNDPRVLFIAQADADRRQVAGPVVLAEPVKILDHGRLELAVDERVEVLADRLVIVRADDHIRAAGAGLQARIERLAARAVRARRAERRAAADGGARQHVLAAVFSRWQLDAELYAKIVGPQKDPAGPPPCLHDDSRRSESMREALTRN</sequence>
<organism evidence="2 3">
    <name type="scientific">Burkholderia ubonensis</name>
    <dbReference type="NCBI Taxonomy" id="101571"/>
    <lineage>
        <taxon>Bacteria</taxon>
        <taxon>Pseudomonadati</taxon>
        <taxon>Pseudomonadota</taxon>
        <taxon>Betaproteobacteria</taxon>
        <taxon>Burkholderiales</taxon>
        <taxon>Burkholderiaceae</taxon>
        <taxon>Burkholderia</taxon>
        <taxon>Burkholderia cepacia complex</taxon>
    </lineage>
</organism>
<gene>
    <name evidence="2" type="ORF">WJ68_04905</name>
</gene>